<evidence type="ECO:0000313" key="2">
    <source>
        <dbReference type="EMBL" id="KAJ2935201.1"/>
    </source>
</evidence>
<gene>
    <name evidence="1" type="ORF">H1R20_g10722</name>
    <name evidence="2" type="ORF">H1R20_g1899</name>
</gene>
<evidence type="ECO:0000313" key="3">
    <source>
        <dbReference type="Proteomes" id="UP001140091"/>
    </source>
</evidence>
<organism evidence="1 3">
    <name type="scientific">Candolleomyces eurysporus</name>
    <dbReference type="NCBI Taxonomy" id="2828524"/>
    <lineage>
        <taxon>Eukaryota</taxon>
        <taxon>Fungi</taxon>
        <taxon>Dikarya</taxon>
        <taxon>Basidiomycota</taxon>
        <taxon>Agaricomycotina</taxon>
        <taxon>Agaricomycetes</taxon>
        <taxon>Agaricomycetidae</taxon>
        <taxon>Agaricales</taxon>
        <taxon>Agaricineae</taxon>
        <taxon>Psathyrellaceae</taxon>
        <taxon>Candolleomyces</taxon>
    </lineage>
</organism>
<dbReference type="SUPFAM" id="SSF50370">
    <property type="entry name" value="Ricin B-like lectins"/>
    <property type="match status" value="1"/>
</dbReference>
<dbReference type="EMBL" id="JANBPK010000703">
    <property type="protein sequence ID" value="KAJ2935201.1"/>
    <property type="molecule type" value="Genomic_DNA"/>
</dbReference>
<feature type="non-terminal residue" evidence="1">
    <location>
        <position position="147"/>
    </location>
</feature>
<sequence length="147" mass="16386">MPGYKPTPQFIKNSAYSDRCVDLEGGVNTAPLIGFGLHRGENQRFTFHSLGGKDYNISVLTASLHPTNVLSQNPAAGDKVKTSDVDKSVYQVEKNNGYWYISIKGADGYRLYWTLKNEASITRITLERADNSPTQAWSLLDTDLVQR</sequence>
<dbReference type="Proteomes" id="UP001140091">
    <property type="component" value="Unassembled WGS sequence"/>
</dbReference>
<evidence type="ECO:0000313" key="1">
    <source>
        <dbReference type="EMBL" id="KAJ2926360.1"/>
    </source>
</evidence>
<dbReference type="Gene3D" id="2.80.10.50">
    <property type="match status" value="1"/>
</dbReference>
<protein>
    <recommendedName>
        <fullName evidence="4">Ricin B lectin domain-containing protein</fullName>
    </recommendedName>
</protein>
<proteinExistence type="predicted"/>
<dbReference type="InterPro" id="IPR035992">
    <property type="entry name" value="Ricin_B-like_lectins"/>
</dbReference>
<accession>A0A9W8MBX8</accession>
<reference evidence="1" key="1">
    <citation type="submission" date="2022-06" db="EMBL/GenBank/DDBJ databases">
        <title>Genome Sequence of Candolleomyces eurysporus.</title>
        <authorList>
            <person name="Buettner E."/>
        </authorList>
    </citation>
    <scope>NUCLEOTIDE SEQUENCE</scope>
    <source>
        <strain evidence="1">VTCC 930004</strain>
    </source>
</reference>
<dbReference type="OrthoDB" id="2820732at2759"/>
<dbReference type="EMBL" id="JANBPK010001064">
    <property type="protein sequence ID" value="KAJ2926360.1"/>
    <property type="molecule type" value="Genomic_DNA"/>
</dbReference>
<keyword evidence="3" id="KW-1185">Reference proteome</keyword>
<dbReference type="AlphaFoldDB" id="A0A9W8MBX8"/>
<evidence type="ECO:0008006" key="4">
    <source>
        <dbReference type="Google" id="ProtNLM"/>
    </source>
</evidence>
<name>A0A9W8MBX8_9AGAR</name>
<comment type="caution">
    <text evidence="1">The sequence shown here is derived from an EMBL/GenBank/DDBJ whole genome shotgun (WGS) entry which is preliminary data.</text>
</comment>